<name>A0A0K2TVR7_LEPSM</name>
<organism evidence="1">
    <name type="scientific">Lepeophtheirus salmonis</name>
    <name type="common">Salmon louse</name>
    <name type="synonym">Caligus salmonis</name>
    <dbReference type="NCBI Taxonomy" id="72036"/>
    <lineage>
        <taxon>Eukaryota</taxon>
        <taxon>Metazoa</taxon>
        <taxon>Ecdysozoa</taxon>
        <taxon>Arthropoda</taxon>
        <taxon>Crustacea</taxon>
        <taxon>Multicrustacea</taxon>
        <taxon>Hexanauplia</taxon>
        <taxon>Copepoda</taxon>
        <taxon>Siphonostomatoida</taxon>
        <taxon>Caligidae</taxon>
        <taxon>Lepeophtheirus</taxon>
    </lineage>
</organism>
<dbReference type="AlphaFoldDB" id="A0A0K2TVR7"/>
<sequence length="103" mass="11834">MTPSIITLAGFFEPPVNFTSGGASLRVFTIYRRLRELLTGSNEKKISSEKIRTFLLGFFNLLRRIFDRSSLFCLFKAFKPLTFVTALDFRANYSLKMHQKAVS</sequence>
<dbReference type="EMBL" id="HACA01012549">
    <property type="protein sequence ID" value="CDW29910.1"/>
    <property type="molecule type" value="Transcribed_RNA"/>
</dbReference>
<reference evidence="1" key="1">
    <citation type="submission" date="2014-05" db="EMBL/GenBank/DDBJ databases">
        <authorList>
            <person name="Chronopoulou M."/>
        </authorList>
    </citation>
    <scope>NUCLEOTIDE SEQUENCE</scope>
    <source>
        <tissue evidence="1">Whole organism</tissue>
    </source>
</reference>
<accession>A0A0K2TVR7</accession>
<protein>
    <submittedName>
        <fullName evidence="1">Uncharacterized protein</fullName>
    </submittedName>
</protein>
<proteinExistence type="predicted"/>
<evidence type="ECO:0000313" key="1">
    <source>
        <dbReference type="EMBL" id="CDW29910.1"/>
    </source>
</evidence>